<keyword evidence="5" id="KW-1185">Reference proteome</keyword>
<reference evidence="3" key="2">
    <citation type="journal article" date="2019" name="IMA Fungus">
        <title>Genome sequencing and comparison of five Tilletia species to identify candidate genes for the detection of regulated species infecting wheat.</title>
        <authorList>
            <person name="Nguyen H.D.T."/>
            <person name="Sultana T."/>
            <person name="Kesanakurti P."/>
            <person name="Hambleton S."/>
        </authorList>
    </citation>
    <scope>NUCLEOTIDE SEQUENCE</scope>
    <source>
        <strain evidence="3">DAOMC 238032</strain>
    </source>
</reference>
<name>A0A177VGA8_9BASI</name>
<dbReference type="Proteomes" id="UP000836402">
    <property type="component" value="Unassembled WGS sequence"/>
</dbReference>
<dbReference type="EMBL" id="LWDD02000028">
    <property type="protein sequence ID" value="KAE8265127.1"/>
    <property type="molecule type" value="Genomic_DNA"/>
</dbReference>
<dbReference type="PANTHER" id="PTHR13237">
    <property type="entry name" value="SOMETHING ABOUT SILENCING PROTEIN 10-RELATED"/>
    <property type="match status" value="1"/>
</dbReference>
<dbReference type="Proteomes" id="UP000077671">
    <property type="component" value="Unassembled WGS sequence"/>
</dbReference>
<evidence type="ECO:0000313" key="2">
    <source>
        <dbReference type="EMBL" id="CAD6912379.1"/>
    </source>
</evidence>
<proteinExistence type="predicted"/>
<dbReference type="Pfam" id="PF04000">
    <property type="entry name" value="Sas10_Utp3"/>
    <property type="match status" value="1"/>
</dbReference>
<accession>A0A177VGA8</accession>
<comment type="caution">
    <text evidence="3">The sequence shown here is derived from an EMBL/GenBank/DDBJ whole genome shotgun (WGS) entry which is preliminary data.</text>
</comment>
<feature type="region of interest" description="Disordered" evidence="1">
    <location>
        <begin position="318"/>
        <end position="441"/>
    </location>
</feature>
<gene>
    <name evidence="3" type="ORF">A4X03_0g465</name>
    <name evidence="2" type="ORF">JKIAZH3_G7793</name>
</gene>
<dbReference type="EMBL" id="CAJHJG010001436">
    <property type="protein sequence ID" value="CAD6912379.1"/>
    <property type="molecule type" value="Genomic_DNA"/>
</dbReference>
<dbReference type="GO" id="GO:0032040">
    <property type="term" value="C:small-subunit processome"/>
    <property type="evidence" value="ECO:0007669"/>
    <property type="project" value="TreeGrafter"/>
</dbReference>
<feature type="compositionally biased region" description="Acidic residues" evidence="1">
    <location>
        <begin position="138"/>
        <end position="160"/>
    </location>
</feature>
<evidence type="ECO:0000256" key="1">
    <source>
        <dbReference type="SAM" id="MobiDB-lite"/>
    </source>
</evidence>
<evidence type="ECO:0000313" key="5">
    <source>
        <dbReference type="Proteomes" id="UP000836402"/>
    </source>
</evidence>
<evidence type="ECO:0008006" key="6">
    <source>
        <dbReference type="Google" id="ProtNLM"/>
    </source>
</evidence>
<feature type="compositionally biased region" description="Gly residues" evidence="1">
    <location>
        <begin position="360"/>
        <end position="371"/>
    </location>
</feature>
<sequence length="441" mass="46965">MDASLAAELSKLIASLDTDTAALIPVTDAVEERIRSDSAGHSGSQDGIPLLSLKNDVLLSYLHHLVLLTAHRLRGNSLTSQPGSTLVENLVRLRLVLEKTRPLESKMRYQIDKAIKAADEEERGVSSSRPRRVKQGGADEDDEDEDDEEEDEDDDDDEVDPLAFRPNPSALMAASKRASSSSQPSAQRKPDRNNKASKTSRAQETNNNNDDEDEEDVRGGVYRPPKLAPVPYDPDSLSRKRSEAGSEDRLPPGRRNAALLADLSLGLSSNPYELSSAGLGGAGRNSASSAQASVRAKALRRMEEYEEENFTRLVMKKKDANKRRRDEAAVALGGAGLDSGRGGGRQRLGAGLDEEFGDLLRGGGGGGGAGGKKGKKRAGGDAYEALRGTAAKRPKVSSGTLAGSSSGSASTPKDLFRSGGGRASQSQFSKDVARSRKKART</sequence>
<dbReference type="InterPro" id="IPR007146">
    <property type="entry name" value="Sas10/Utp3/C1D"/>
</dbReference>
<feature type="compositionally biased region" description="Basic and acidic residues" evidence="1">
    <location>
        <begin position="236"/>
        <end position="251"/>
    </location>
</feature>
<feature type="compositionally biased region" description="Gly residues" evidence="1">
    <location>
        <begin position="333"/>
        <end position="346"/>
    </location>
</feature>
<evidence type="ECO:0000313" key="3">
    <source>
        <dbReference type="EMBL" id="KAE8265127.1"/>
    </source>
</evidence>
<dbReference type="GO" id="GO:0000462">
    <property type="term" value="P:maturation of SSU-rRNA from tricistronic rRNA transcript (SSU-rRNA, 5.8S rRNA, LSU-rRNA)"/>
    <property type="evidence" value="ECO:0007669"/>
    <property type="project" value="TreeGrafter"/>
</dbReference>
<evidence type="ECO:0000313" key="4">
    <source>
        <dbReference type="Proteomes" id="UP000077671"/>
    </source>
</evidence>
<feature type="region of interest" description="Disordered" evidence="1">
    <location>
        <begin position="118"/>
        <end position="255"/>
    </location>
</feature>
<dbReference type="AlphaFoldDB" id="A0A177VGA8"/>
<dbReference type="PANTHER" id="PTHR13237:SF9">
    <property type="entry name" value="NEUROGUIDIN"/>
    <property type="match status" value="1"/>
</dbReference>
<reference evidence="2" key="3">
    <citation type="submission" date="2020-10" db="EMBL/GenBank/DDBJ databases">
        <authorList>
            <person name="Sedaghatjoo S."/>
        </authorList>
    </citation>
    <scope>NUCLEOTIDE SEQUENCE</scope>
    <source>
        <strain evidence="2">AZH3</strain>
    </source>
</reference>
<feature type="compositionally biased region" description="Low complexity" evidence="1">
    <location>
        <begin position="173"/>
        <end position="187"/>
    </location>
</feature>
<organism evidence="3 4">
    <name type="scientific">Tilletia caries</name>
    <name type="common">wheat bunt fungus</name>
    <dbReference type="NCBI Taxonomy" id="13290"/>
    <lineage>
        <taxon>Eukaryota</taxon>
        <taxon>Fungi</taxon>
        <taxon>Dikarya</taxon>
        <taxon>Basidiomycota</taxon>
        <taxon>Ustilaginomycotina</taxon>
        <taxon>Exobasidiomycetes</taxon>
        <taxon>Tilletiales</taxon>
        <taxon>Tilletiaceae</taxon>
        <taxon>Tilletia</taxon>
    </lineage>
</organism>
<feature type="compositionally biased region" description="Low complexity" evidence="1">
    <location>
        <begin position="397"/>
        <end position="411"/>
    </location>
</feature>
<reference evidence="3" key="1">
    <citation type="submission" date="2016-04" db="EMBL/GenBank/DDBJ databases">
        <authorList>
            <person name="Nguyen H.D."/>
            <person name="Kesanakurti P."/>
            <person name="Cullis J."/>
            <person name="Levesque C.A."/>
            <person name="Hambleton S."/>
        </authorList>
    </citation>
    <scope>NUCLEOTIDE SEQUENCE</scope>
    <source>
        <strain evidence="3">DAOMC 238032</strain>
    </source>
</reference>
<protein>
    <recommendedName>
        <fullName evidence="6">Sas10 C-terminal domain-containing protein</fullName>
    </recommendedName>
</protein>